<dbReference type="RefSeq" id="WP_131961891.1">
    <property type="nucleotide sequence ID" value="NZ_SMFL01000017.1"/>
</dbReference>
<dbReference type="EMBL" id="SMFL01000017">
    <property type="protein sequence ID" value="TDE10015.1"/>
    <property type="molecule type" value="Genomic_DNA"/>
</dbReference>
<comment type="caution">
    <text evidence="1">The sequence shown here is derived from an EMBL/GenBank/DDBJ whole genome shotgun (WGS) entry which is preliminary data.</text>
</comment>
<reference evidence="1 2" key="1">
    <citation type="submission" date="2019-03" db="EMBL/GenBank/DDBJ databases">
        <title>Dyadobacter AR-3-6 sp. nov., isolated from arctic soil.</title>
        <authorList>
            <person name="Chaudhary D.K."/>
        </authorList>
    </citation>
    <scope>NUCLEOTIDE SEQUENCE [LARGE SCALE GENOMIC DNA]</scope>
    <source>
        <strain evidence="1 2">AR-3-6</strain>
    </source>
</reference>
<keyword evidence="2" id="KW-1185">Reference proteome</keyword>
<organism evidence="1 2">
    <name type="scientific">Dyadobacter psychrotolerans</name>
    <dbReference type="NCBI Taxonomy" id="2541721"/>
    <lineage>
        <taxon>Bacteria</taxon>
        <taxon>Pseudomonadati</taxon>
        <taxon>Bacteroidota</taxon>
        <taxon>Cytophagia</taxon>
        <taxon>Cytophagales</taxon>
        <taxon>Spirosomataceae</taxon>
        <taxon>Dyadobacter</taxon>
    </lineage>
</organism>
<accession>A0A4R5DH04</accession>
<dbReference type="OrthoDB" id="1502162at2"/>
<sequence>MELIATDPFFENISDIIFLLDRHDKLRELEDPELKRAVFTIVQEIIDNGIAKPIFGYSPTGPMPDPIPERAEEVLNYLDKYWGKPTDQHNDIGRAYLIFFAKKDGDLEHNSFKAK</sequence>
<evidence type="ECO:0000313" key="1">
    <source>
        <dbReference type="EMBL" id="TDE10015.1"/>
    </source>
</evidence>
<dbReference type="Proteomes" id="UP000294850">
    <property type="component" value="Unassembled WGS sequence"/>
</dbReference>
<gene>
    <name evidence="1" type="ORF">E0F88_29250</name>
</gene>
<evidence type="ECO:0000313" key="2">
    <source>
        <dbReference type="Proteomes" id="UP000294850"/>
    </source>
</evidence>
<protein>
    <submittedName>
        <fullName evidence="1">Uncharacterized protein</fullName>
    </submittedName>
</protein>
<name>A0A4R5DH04_9BACT</name>
<dbReference type="AlphaFoldDB" id="A0A4R5DH04"/>
<proteinExistence type="predicted"/>